<comment type="subcellular location">
    <subcellularLocation>
        <location evidence="1">Nucleus</location>
    </subcellularLocation>
</comment>
<evidence type="ECO:0000256" key="12">
    <source>
        <dbReference type="ARBA" id="ARBA00022840"/>
    </source>
</evidence>
<evidence type="ECO:0000256" key="13">
    <source>
        <dbReference type="ARBA" id="ARBA00023125"/>
    </source>
</evidence>
<organism evidence="21 22">
    <name type="scientific">Anisodus acutangulus</name>
    <dbReference type="NCBI Taxonomy" id="402998"/>
    <lineage>
        <taxon>Eukaryota</taxon>
        <taxon>Viridiplantae</taxon>
        <taxon>Streptophyta</taxon>
        <taxon>Embryophyta</taxon>
        <taxon>Tracheophyta</taxon>
        <taxon>Spermatophyta</taxon>
        <taxon>Magnoliopsida</taxon>
        <taxon>eudicotyledons</taxon>
        <taxon>Gunneridae</taxon>
        <taxon>Pentapetalae</taxon>
        <taxon>asterids</taxon>
        <taxon>lamiids</taxon>
        <taxon>Solanales</taxon>
        <taxon>Solanaceae</taxon>
        <taxon>Solanoideae</taxon>
        <taxon>Hyoscyameae</taxon>
        <taxon>Anisodus</taxon>
    </lineage>
</organism>
<dbReference type="CDD" id="cd17753">
    <property type="entry name" value="MCM2"/>
    <property type="match status" value="1"/>
</dbReference>
<comment type="similarity">
    <text evidence="2">Belongs to the MCM family.</text>
</comment>
<accession>A0A9Q1MKU5</accession>
<dbReference type="Proteomes" id="UP001152561">
    <property type="component" value="Unassembled WGS sequence"/>
</dbReference>
<evidence type="ECO:0000256" key="11">
    <source>
        <dbReference type="ARBA" id="ARBA00022833"/>
    </source>
</evidence>
<keyword evidence="12" id="KW-0067">ATP-binding</keyword>
<dbReference type="GO" id="GO:0008270">
    <property type="term" value="F:zinc ion binding"/>
    <property type="evidence" value="ECO:0007669"/>
    <property type="project" value="UniProtKB-KW"/>
</dbReference>
<dbReference type="FunFam" id="3.30.1640.10:FF:000008">
    <property type="entry name" value="DNA helicase"/>
    <property type="match status" value="1"/>
</dbReference>
<sequence length="953" mass="107567">MAGEESNGDSASRPAESPSSSDHRNGNPASTPDSPTSVGFNTDQLPFNTSQNYSEEDEASVDPDIIRDEPEDANSEDEDGEDLFGDNLLDDYQRMDVADQYESVGLDDSLEDDRDLDQIFADRQAAEDELDNRDVHVTNRKLPQLLHDQDTDDDNYRPSKRTRADFRPTRNFDDNDATPSSPGASQPVSSSQDAPMTDQTDDEDDENDEGEFDMYRVQGTLREWVTRDEVRRFIAKKFKEFLLTYENPKSEHGDFEYLRQINEMVSVNKCSLEIDYKQFIYVHPNIAIWLADAPQSVLEVMEEVANKVVFDLHPNYKQIHQKVYVRITNLPVYDQIRNIRQIHLNTMIRIGGVVTRRSGVFPQLQQAKYDCNKCGAILGPFFQNSYSEVKVGSCPECQSKGPFSVNVEQTIYRNYQKLTLQESPGIVPAGRLPRYKEVILLNDLIDCARPGEEIEVTGVYTNNFDLSLNTKNGFPVFSTVIEANYVTKKQDLFSAYKLTQEDKEEIEKLAKDPRIAERIFKSIAPSIYGHEDMKTAIALAMFGGQEKNVEGKHRLRGDINILLLGDPGTAKSQFLKYVEKTGQRAVYTTGKGASAVGLTAAVHKDPVTREWTLEGGALVLADRGICLIDEFDKMNDQDRVSIHEAMEQQSISISKAGIVTSLQARCSVIAAANPIGGRYDSSKNFTQNVELTDPIISRFDVLCVVKDVVDPVTDEMLAKFVVDSHFRSQAKGATIDEKSFTDSRDDARASMAATDPEIIPQEMLKKYLTYAKLNVFPKLHDADLDKLTQVYAELRRESSHGQGIPIAVRHIESMIRMSEAHARMHLRQHVTQEDVDMAIRVLLDSFISTQKFGVQKALQKSFKKYMTYKKDFNAIILHLLRGLVKDALQFEEIVSGSVANLDHIDIKIDELQSKALDYGMTDLKAFFTSNEFTRANFELDEEQGIIRHCLAAR</sequence>
<evidence type="ECO:0000256" key="8">
    <source>
        <dbReference type="ARBA" id="ARBA00022771"/>
    </source>
</evidence>
<keyword evidence="8" id="KW-0863">Zinc-finger</keyword>
<proteinExistence type="inferred from homology"/>
<keyword evidence="14" id="KW-0539">Nucleus</keyword>
<dbReference type="Pfam" id="PF17855">
    <property type="entry name" value="MCM_lid"/>
    <property type="match status" value="1"/>
</dbReference>
<dbReference type="GO" id="GO:0017116">
    <property type="term" value="F:single-stranded DNA helicase activity"/>
    <property type="evidence" value="ECO:0007669"/>
    <property type="project" value="TreeGrafter"/>
</dbReference>
<evidence type="ECO:0000256" key="15">
    <source>
        <dbReference type="ARBA" id="ARBA00023306"/>
    </source>
</evidence>
<dbReference type="OrthoDB" id="844at2759"/>
<dbReference type="Gene3D" id="3.40.50.300">
    <property type="entry name" value="P-loop containing nucleotide triphosphate hydrolases"/>
    <property type="match status" value="1"/>
</dbReference>
<dbReference type="PANTHER" id="PTHR11630:SF44">
    <property type="entry name" value="DNA REPLICATION LICENSING FACTOR MCM2"/>
    <property type="match status" value="1"/>
</dbReference>
<evidence type="ECO:0000313" key="22">
    <source>
        <dbReference type="Proteomes" id="UP001152561"/>
    </source>
</evidence>
<dbReference type="SUPFAM" id="SSF52540">
    <property type="entry name" value="P-loop containing nucleoside triphosphate hydrolases"/>
    <property type="match status" value="1"/>
</dbReference>
<keyword evidence="15" id="KW-0131">Cell cycle</keyword>
<keyword evidence="7" id="KW-0547">Nucleotide-binding</keyword>
<dbReference type="InterPro" id="IPR008045">
    <property type="entry name" value="MCM2"/>
</dbReference>
<keyword evidence="6" id="KW-0479">Metal-binding</keyword>
<dbReference type="Gene3D" id="2.40.50.140">
    <property type="entry name" value="Nucleic acid-binding proteins"/>
    <property type="match status" value="1"/>
</dbReference>
<feature type="compositionally biased region" description="Polar residues" evidence="19">
    <location>
        <begin position="27"/>
        <end position="53"/>
    </location>
</feature>
<keyword evidence="11" id="KW-0862">Zinc</keyword>
<dbReference type="InterPro" id="IPR027417">
    <property type="entry name" value="P-loop_NTPase"/>
</dbReference>
<comment type="catalytic activity">
    <reaction evidence="16">
        <text>ATP + H2O = ADP + phosphate + H(+)</text>
        <dbReference type="Rhea" id="RHEA:13065"/>
        <dbReference type="ChEBI" id="CHEBI:15377"/>
        <dbReference type="ChEBI" id="CHEBI:15378"/>
        <dbReference type="ChEBI" id="CHEBI:30616"/>
        <dbReference type="ChEBI" id="CHEBI:43474"/>
        <dbReference type="ChEBI" id="CHEBI:456216"/>
        <dbReference type="EC" id="3.6.4.12"/>
    </reaction>
</comment>
<dbReference type="FunFam" id="2.20.28.10:FF:000002">
    <property type="entry name" value="DNA helicase"/>
    <property type="match status" value="1"/>
</dbReference>
<evidence type="ECO:0000313" key="21">
    <source>
        <dbReference type="EMBL" id="KAJ8562827.1"/>
    </source>
</evidence>
<dbReference type="PROSITE" id="PS50051">
    <property type="entry name" value="MCM_2"/>
    <property type="match status" value="1"/>
</dbReference>
<dbReference type="GO" id="GO:0000727">
    <property type="term" value="P:double-strand break repair via break-induced replication"/>
    <property type="evidence" value="ECO:0007669"/>
    <property type="project" value="TreeGrafter"/>
</dbReference>
<keyword evidence="5" id="KW-0235">DNA replication</keyword>
<evidence type="ECO:0000256" key="10">
    <source>
        <dbReference type="ARBA" id="ARBA00022806"/>
    </source>
</evidence>
<dbReference type="PRINTS" id="PR01658">
    <property type="entry name" value="MCMPROTEIN2"/>
</dbReference>
<dbReference type="GO" id="GO:0000347">
    <property type="term" value="C:THO complex"/>
    <property type="evidence" value="ECO:0007669"/>
    <property type="project" value="UniProtKB-ARBA"/>
</dbReference>
<dbReference type="GO" id="GO:0005524">
    <property type="term" value="F:ATP binding"/>
    <property type="evidence" value="ECO:0007669"/>
    <property type="project" value="UniProtKB-KW"/>
</dbReference>
<dbReference type="Pfam" id="PF23669">
    <property type="entry name" value="WHD_MCM2"/>
    <property type="match status" value="1"/>
</dbReference>
<dbReference type="Gene3D" id="3.30.1640.10">
    <property type="entry name" value="mini-chromosome maintenance (MCM) complex, chain A, domain 1"/>
    <property type="match status" value="1"/>
</dbReference>
<dbReference type="EMBL" id="JAJAGQ010000005">
    <property type="protein sequence ID" value="KAJ8562827.1"/>
    <property type="molecule type" value="Genomic_DNA"/>
</dbReference>
<feature type="compositionally biased region" description="Low complexity" evidence="19">
    <location>
        <begin position="10"/>
        <end position="20"/>
    </location>
</feature>
<dbReference type="Pfam" id="PF17207">
    <property type="entry name" value="MCM_OB"/>
    <property type="match status" value="1"/>
</dbReference>
<dbReference type="InterPro" id="IPR031327">
    <property type="entry name" value="MCM"/>
</dbReference>
<dbReference type="PROSITE" id="PS00847">
    <property type="entry name" value="MCM_1"/>
    <property type="match status" value="1"/>
</dbReference>
<dbReference type="InterPro" id="IPR041562">
    <property type="entry name" value="MCM_lid"/>
</dbReference>
<evidence type="ECO:0000256" key="5">
    <source>
        <dbReference type="ARBA" id="ARBA00022705"/>
    </source>
</evidence>
<keyword evidence="9" id="KW-0378">Hydrolase</keyword>
<dbReference type="Pfam" id="PF14551">
    <property type="entry name" value="MCM_N"/>
    <property type="match status" value="1"/>
</dbReference>
<reference evidence="22" key="1">
    <citation type="journal article" date="2023" name="Proc. Natl. Acad. Sci. U.S.A.">
        <title>Genomic and structural basis for evolution of tropane alkaloid biosynthesis.</title>
        <authorList>
            <person name="Wanga Y.-J."/>
            <person name="Taina T."/>
            <person name="Yua J.-Y."/>
            <person name="Lia J."/>
            <person name="Xua B."/>
            <person name="Chenc J."/>
            <person name="D'Auriad J.C."/>
            <person name="Huanga J.-P."/>
            <person name="Huanga S.-X."/>
        </authorList>
    </citation>
    <scope>NUCLEOTIDE SEQUENCE [LARGE SCALE GENOMIC DNA]</scope>
    <source>
        <strain evidence="22">cv. KIB-2019</strain>
    </source>
</reference>
<evidence type="ECO:0000256" key="14">
    <source>
        <dbReference type="ARBA" id="ARBA00023242"/>
    </source>
</evidence>
<dbReference type="GO" id="GO:0042555">
    <property type="term" value="C:MCM complex"/>
    <property type="evidence" value="ECO:0007669"/>
    <property type="project" value="InterPro"/>
</dbReference>
<feature type="domain" description="MCM C-terminal AAA(+) ATPase" evidence="20">
    <location>
        <begin position="515"/>
        <end position="721"/>
    </location>
</feature>
<dbReference type="GO" id="GO:0003697">
    <property type="term" value="F:single-stranded DNA binding"/>
    <property type="evidence" value="ECO:0007669"/>
    <property type="project" value="TreeGrafter"/>
</dbReference>
<feature type="compositionally biased region" description="Acidic residues" evidence="19">
    <location>
        <begin position="199"/>
        <end position="212"/>
    </location>
</feature>
<keyword evidence="10" id="KW-0347">Helicase</keyword>
<feature type="compositionally biased region" description="Acidic residues" evidence="19">
    <location>
        <begin position="69"/>
        <end position="84"/>
    </location>
</feature>
<keyword evidence="22" id="KW-1185">Reference proteome</keyword>
<dbReference type="InterPro" id="IPR018525">
    <property type="entry name" value="MCM_CS"/>
</dbReference>
<evidence type="ECO:0000256" key="6">
    <source>
        <dbReference type="ARBA" id="ARBA00022723"/>
    </source>
</evidence>
<dbReference type="Gene3D" id="2.20.28.10">
    <property type="match status" value="1"/>
</dbReference>
<feature type="region of interest" description="Disordered" evidence="19">
    <location>
        <begin position="1"/>
        <end position="86"/>
    </location>
</feature>
<dbReference type="PRINTS" id="PR01657">
    <property type="entry name" value="MCMFAMILY"/>
</dbReference>
<dbReference type="GO" id="GO:0043138">
    <property type="term" value="F:3'-5' DNA helicase activity"/>
    <property type="evidence" value="ECO:0007669"/>
    <property type="project" value="TreeGrafter"/>
</dbReference>
<evidence type="ECO:0000256" key="9">
    <source>
        <dbReference type="ARBA" id="ARBA00022801"/>
    </source>
</evidence>
<gene>
    <name evidence="21" type="ORF">K7X08_031279</name>
</gene>
<protein>
    <recommendedName>
        <fullName evidence="4">DNA replication licensing factor MCM2</fullName>
        <ecNumber evidence="3">3.6.4.12</ecNumber>
    </recommendedName>
    <alternativeName>
        <fullName evidence="17">DNA replication licensing factor mcm2</fullName>
    </alternativeName>
    <alternativeName>
        <fullName evidence="18">Minichromosome maintenance protein 2</fullName>
    </alternativeName>
</protein>
<evidence type="ECO:0000256" key="3">
    <source>
        <dbReference type="ARBA" id="ARBA00012551"/>
    </source>
</evidence>
<evidence type="ECO:0000256" key="19">
    <source>
        <dbReference type="SAM" id="MobiDB-lite"/>
    </source>
</evidence>
<feature type="compositionally biased region" description="Basic and acidic residues" evidence="19">
    <location>
        <begin position="154"/>
        <end position="173"/>
    </location>
</feature>
<dbReference type="Pfam" id="PF12619">
    <property type="entry name" value="MCM2_N"/>
    <property type="match status" value="1"/>
</dbReference>
<evidence type="ECO:0000256" key="7">
    <source>
        <dbReference type="ARBA" id="ARBA00022741"/>
    </source>
</evidence>
<dbReference type="AlphaFoldDB" id="A0A9Q1MKU5"/>
<evidence type="ECO:0000256" key="1">
    <source>
        <dbReference type="ARBA" id="ARBA00004123"/>
    </source>
</evidence>
<dbReference type="PANTHER" id="PTHR11630">
    <property type="entry name" value="DNA REPLICATION LICENSING FACTOR MCM FAMILY MEMBER"/>
    <property type="match status" value="1"/>
</dbReference>
<evidence type="ECO:0000256" key="4">
    <source>
        <dbReference type="ARBA" id="ARBA00018925"/>
    </source>
</evidence>
<comment type="caution">
    <text evidence="21">The sequence shown here is derived from an EMBL/GenBank/DDBJ whole genome shotgun (WGS) entry which is preliminary data.</text>
</comment>
<feature type="compositionally biased region" description="Low complexity" evidence="19">
    <location>
        <begin position="179"/>
        <end position="191"/>
    </location>
</feature>
<keyword evidence="13" id="KW-0238">DNA-binding</keyword>
<dbReference type="GO" id="GO:0016787">
    <property type="term" value="F:hydrolase activity"/>
    <property type="evidence" value="ECO:0007669"/>
    <property type="project" value="UniProtKB-KW"/>
</dbReference>
<evidence type="ECO:0000259" key="20">
    <source>
        <dbReference type="PROSITE" id="PS50051"/>
    </source>
</evidence>
<feature type="region of interest" description="Disordered" evidence="19">
    <location>
        <begin position="117"/>
        <end position="213"/>
    </location>
</feature>
<dbReference type="SUPFAM" id="SSF50249">
    <property type="entry name" value="Nucleic acid-binding proteins"/>
    <property type="match status" value="1"/>
</dbReference>
<evidence type="ECO:0000256" key="17">
    <source>
        <dbReference type="ARBA" id="ARBA00074927"/>
    </source>
</evidence>
<dbReference type="InterPro" id="IPR027925">
    <property type="entry name" value="MCM_N"/>
</dbReference>
<dbReference type="SMART" id="SM00350">
    <property type="entry name" value="MCM"/>
    <property type="match status" value="1"/>
</dbReference>
<dbReference type="EC" id="3.6.4.12" evidence="3"/>
<dbReference type="Pfam" id="PF00493">
    <property type="entry name" value="MCM"/>
    <property type="match status" value="1"/>
</dbReference>
<evidence type="ECO:0000256" key="16">
    <source>
        <dbReference type="ARBA" id="ARBA00047995"/>
    </source>
</evidence>
<dbReference type="InterPro" id="IPR001208">
    <property type="entry name" value="MCM_dom"/>
</dbReference>
<dbReference type="FunFam" id="3.40.50.300:FF:000138">
    <property type="entry name" value="DNA helicase"/>
    <property type="match status" value="1"/>
</dbReference>
<dbReference type="InterPro" id="IPR059098">
    <property type="entry name" value="WHD_MCM2"/>
</dbReference>
<name>A0A9Q1MKU5_9SOLA</name>
<dbReference type="GO" id="GO:1902975">
    <property type="term" value="P:mitotic DNA replication initiation"/>
    <property type="evidence" value="ECO:0007669"/>
    <property type="project" value="TreeGrafter"/>
</dbReference>
<evidence type="ECO:0000256" key="18">
    <source>
        <dbReference type="ARBA" id="ARBA00078186"/>
    </source>
</evidence>
<dbReference type="InterPro" id="IPR033762">
    <property type="entry name" value="MCM_OB"/>
</dbReference>
<dbReference type="InterPro" id="IPR012340">
    <property type="entry name" value="NA-bd_OB-fold"/>
</dbReference>
<evidence type="ECO:0000256" key="2">
    <source>
        <dbReference type="ARBA" id="ARBA00008010"/>
    </source>
</evidence>